<evidence type="ECO:0000313" key="8">
    <source>
        <dbReference type="EMBL" id="MCC2150089.1"/>
    </source>
</evidence>
<dbReference type="RefSeq" id="WP_248835938.1">
    <property type="nucleotide sequence ID" value="NZ_JAJEQE010000055.1"/>
</dbReference>
<dbReference type="PANTHER" id="PTHR10381:SF70">
    <property type="entry name" value="ATP-DEPENDENT CLP PROTEASE PROTEOLYTIC SUBUNIT"/>
    <property type="match status" value="1"/>
</dbReference>
<dbReference type="PRINTS" id="PR00127">
    <property type="entry name" value="CLPPROTEASEP"/>
</dbReference>
<evidence type="ECO:0000256" key="3">
    <source>
        <dbReference type="ARBA" id="ARBA00022670"/>
    </source>
</evidence>
<gene>
    <name evidence="8" type="ORF">LKD42_12710</name>
</gene>
<dbReference type="InterPro" id="IPR029045">
    <property type="entry name" value="ClpP/crotonase-like_dom_sf"/>
</dbReference>
<comment type="similarity">
    <text evidence="1 6">Belongs to the peptidase S14 family.</text>
</comment>
<dbReference type="EMBL" id="JAJEQE010000055">
    <property type="protein sequence ID" value="MCC2150089.1"/>
    <property type="molecule type" value="Genomic_DNA"/>
</dbReference>
<dbReference type="InterPro" id="IPR023562">
    <property type="entry name" value="ClpP/TepA"/>
</dbReference>
<dbReference type="Proteomes" id="UP001299235">
    <property type="component" value="Unassembled WGS sequence"/>
</dbReference>
<name>A0ABS8EZC0_9FIRM</name>
<dbReference type="Pfam" id="PF00574">
    <property type="entry name" value="CLP_protease"/>
    <property type="match status" value="1"/>
</dbReference>
<accession>A0ABS8EZC0</accession>
<dbReference type="SUPFAM" id="SSF52096">
    <property type="entry name" value="ClpP/crotonase"/>
    <property type="match status" value="1"/>
</dbReference>
<organism evidence="8 9">
    <name type="scientific">Hominisplanchenecus faecis</name>
    <dbReference type="NCBI Taxonomy" id="2885351"/>
    <lineage>
        <taxon>Bacteria</taxon>
        <taxon>Bacillati</taxon>
        <taxon>Bacillota</taxon>
        <taxon>Clostridia</taxon>
        <taxon>Lachnospirales</taxon>
        <taxon>Lachnospiraceae</taxon>
        <taxon>Hominisplanchenecus</taxon>
    </lineage>
</organism>
<evidence type="ECO:0000313" key="9">
    <source>
        <dbReference type="Proteomes" id="UP001299235"/>
    </source>
</evidence>
<keyword evidence="2" id="KW-0963">Cytoplasm</keyword>
<evidence type="ECO:0000256" key="6">
    <source>
        <dbReference type="RuleBase" id="RU003567"/>
    </source>
</evidence>
<comment type="caution">
    <text evidence="8">The sequence shown here is derived from an EMBL/GenBank/DDBJ whole genome shotgun (WGS) entry which is preliminary data.</text>
</comment>
<reference evidence="8 9" key="1">
    <citation type="submission" date="2021-10" db="EMBL/GenBank/DDBJ databases">
        <title>Anaerobic single-cell dispensing facilitates the cultivation of human gut bacteria.</title>
        <authorList>
            <person name="Afrizal A."/>
        </authorList>
    </citation>
    <scope>NUCLEOTIDE SEQUENCE [LARGE SCALE GENOMIC DNA]</scope>
    <source>
        <strain evidence="8 9">CLA-AA-H246</strain>
    </source>
</reference>
<evidence type="ECO:0000256" key="7">
    <source>
        <dbReference type="SAM" id="MobiDB-lite"/>
    </source>
</evidence>
<evidence type="ECO:0000256" key="4">
    <source>
        <dbReference type="ARBA" id="ARBA00022801"/>
    </source>
</evidence>
<sequence>MRKKTKYRFEQMAGQGVVKLYIYDDVTAYGNFNWKTLEYDESETSANYFREQLAAIPETSTIELHVNSNGGSVKEGIAIYNLLKQHNAEKVCYVDGFAYSIASVICMACDKIVMGLGTSMLIHNMAMYVYGDAQTLRKCADDLDVLMESNRKIYMERAKNLTEEQLTEMMDNETFLTPQQCLEYGFCDEIAEYQADQNKLNQQAAEEIRHLRQELSAMKSFREEMKQFSPAKKKEPFPGNPEGTPGTEQGKEQKVLKMLSAFFDAFNKEE</sequence>
<proteinExistence type="inferred from homology"/>
<keyword evidence="4" id="KW-0378">Hydrolase</keyword>
<feature type="compositionally biased region" description="Basic and acidic residues" evidence="7">
    <location>
        <begin position="223"/>
        <end position="236"/>
    </location>
</feature>
<keyword evidence="9" id="KW-1185">Reference proteome</keyword>
<feature type="region of interest" description="Disordered" evidence="7">
    <location>
        <begin position="223"/>
        <end position="252"/>
    </location>
</feature>
<dbReference type="CDD" id="cd07016">
    <property type="entry name" value="S14_ClpP_1"/>
    <property type="match status" value="1"/>
</dbReference>
<keyword evidence="3 8" id="KW-0645">Protease</keyword>
<evidence type="ECO:0000256" key="2">
    <source>
        <dbReference type="ARBA" id="ARBA00022490"/>
    </source>
</evidence>
<keyword evidence="5" id="KW-0720">Serine protease</keyword>
<dbReference type="GO" id="GO:0008233">
    <property type="term" value="F:peptidase activity"/>
    <property type="evidence" value="ECO:0007669"/>
    <property type="project" value="UniProtKB-KW"/>
</dbReference>
<dbReference type="NCBIfam" id="NF045542">
    <property type="entry name" value="Clp_rel_HeadMat"/>
    <property type="match status" value="1"/>
</dbReference>
<dbReference type="GO" id="GO:0006508">
    <property type="term" value="P:proteolysis"/>
    <property type="evidence" value="ECO:0007669"/>
    <property type="project" value="UniProtKB-KW"/>
</dbReference>
<evidence type="ECO:0000256" key="1">
    <source>
        <dbReference type="ARBA" id="ARBA00007039"/>
    </source>
</evidence>
<dbReference type="InterPro" id="IPR001907">
    <property type="entry name" value="ClpP"/>
</dbReference>
<dbReference type="Gene3D" id="3.90.226.10">
    <property type="entry name" value="2-enoyl-CoA Hydratase, Chain A, domain 1"/>
    <property type="match status" value="1"/>
</dbReference>
<dbReference type="PANTHER" id="PTHR10381">
    <property type="entry name" value="ATP-DEPENDENT CLP PROTEASE PROTEOLYTIC SUBUNIT"/>
    <property type="match status" value="1"/>
</dbReference>
<evidence type="ECO:0000256" key="5">
    <source>
        <dbReference type="ARBA" id="ARBA00022825"/>
    </source>
</evidence>
<protein>
    <recommendedName>
        <fullName evidence="6">ATP-dependent Clp protease proteolytic subunit</fullName>
    </recommendedName>
</protein>